<dbReference type="GO" id="GO:0052689">
    <property type="term" value="F:carboxylic ester hydrolase activity"/>
    <property type="evidence" value="ECO:0007669"/>
    <property type="project" value="UniProtKB-KW"/>
</dbReference>
<dbReference type="PROSITE" id="PS00122">
    <property type="entry name" value="CARBOXYLESTERASE_B_1"/>
    <property type="match status" value="1"/>
</dbReference>
<reference evidence="8 9" key="1">
    <citation type="submission" date="2017-06" db="EMBL/GenBank/DDBJ databases">
        <title>Aedes aegypti genome working group (AGWG) sequencing and assembly.</title>
        <authorList>
            <consortium name="Aedes aegypti Genome Working Group (AGWG)"/>
            <person name="Matthews B.J."/>
        </authorList>
    </citation>
    <scope>NUCLEOTIDE SEQUENCE [LARGE SCALE GENOMIC DNA]</scope>
    <source>
        <strain evidence="8 9">LVP_AGWG</strain>
    </source>
</reference>
<comment type="similarity">
    <text evidence="1 6">Belongs to the type-B carboxylesterase/lipase family.</text>
</comment>
<evidence type="ECO:0000256" key="6">
    <source>
        <dbReference type="RuleBase" id="RU361235"/>
    </source>
</evidence>
<evidence type="ECO:0000313" key="9">
    <source>
        <dbReference type="Proteomes" id="UP000008820"/>
    </source>
</evidence>
<accession>A0A1S4G5Q9</accession>
<keyword evidence="4" id="KW-1015">Disulfide bond</keyword>
<reference evidence="8" key="2">
    <citation type="submission" date="2020-05" db="UniProtKB">
        <authorList>
            <consortium name="EnsemblMetazoa"/>
        </authorList>
    </citation>
    <scope>IDENTIFICATION</scope>
    <source>
        <strain evidence="8">LVP_AGWG</strain>
    </source>
</reference>
<dbReference type="FunCoup" id="A0A1S4G5Q9">
    <property type="interactions" value="34"/>
</dbReference>
<dbReference type="Proteomes" id="UP000008820">
    <property type="component" value="Chromosome 2"/>
</dbReference>
<dbReference type="EC" id="3.1.1.-" evidence="6"/>
<dbReference type="EnsemblMetazoa" id="AAEL017071-RA">
    <property type="protein sequence ID" value="AAEL017071-PA"/>
    <property type="gene ID" value="AAEL017071"/>
</dbReference>
<evidence type="ECO:0000256" key="5">
    <source>
        <dbReference type="ARBA" id="ARBA00023180"/>
    </source>
</evidence>
<evidence type="ECO:0000313" key="8">
    <source>
        <dbReference type="EnsemblMetazoa" id="AAEL017071-PA"/>
    </source>
</evidence>
<evidence type="ECO:0000256" key="4">
    <source>
        <dbReference type="ARBA" id="ARBA00023157"/>
    </source>
</evidence>
<protein>
    <recommendedName>
        <fullName evidence="6">Carboxylic ester hydrolase</fullName>
        <ecNumber evidence="6">3.1.1.-</ecNumber>
    </recommendedName>
</protein>
<dbReference type="InterPro" id="IPR002018">
    <property type="entry name" value="CarbesteraseB"/>
</dbReference>
<dbReference type="SUPFAM" id="SSF53474">
    <property type="entry name" value="alpha/beta-Hydrolases"/>
    <property type="match status" value="1"/>
</dbReference>
<name>A0A1S4G5Q9_AEDAE</name>
<evidence type="ECO:0000259" key="7">
    <source>
        <dbReference type="Pfam" id="PF00135"/>
    </source>
</evidence>
<proteinExistence type="inferred from homology"/>
<dbReference type="AlphaFoldDB" id="A0A1S4G5Q9"/>
<gene>
    <name evidence="8" type="primary">23687491</name>
</gene>
<dbReference type="FunFam" id="3.40.50.1820:FF:000092">
    <property type="entry name" value="Carboxylic ester hydrolase"/>
    <property type="match status" value="1"/>
</dbReference>
<keyword evidence="2" id="KW-0719">Serine esterase</keyword>
<evidence type="ECO:0000256" key="3">
    <source>
        <dbReference type="ARBA" id="ARBA00022801"/>
    </source>
</evidence>
<sequence>MNLHNLIIDTKYGPVRGTTRTSLLGQEYLSFQGIPYAKAPIGELRFKPPVAPEKWINPLDCTQQSLPCYHFDRRINEIVGSEDSLKINVFTKTINPLKPLPVMVYIYGGGFTEGTSGTELYGPDFLMQKDVILVNFNYRTGALGFLCCQSPEDGVPGNAGLKDQNMALKWVKDNIASFGGDPETITLFGHSAGACSVQYHLISKASEGLFKRAIIMSGSTYCSWGLSPQRNWVEKLAKAVGWNGSGKEMDALKYLRIVKPEDIINNQEKLMGPEDIRDGIFIPFGPTIEPYATEGSMIPQDPMVMSREAWGNKIDVMVGGTSEEGLLMMQKIKLHPEVLSNPHLFVGNVPPNLGLTAEQRIGFAAKLKELYYPDSEPSMENFGGYVNMMTDCAFWHGLHRTILARTNSGSSARTFVYRFCVDSEHFNHYRIMMIDPTYRGTAHADEMSYLFSNFTQSVPAEDSFEYRALQTMVDIFTSFAIKGDPNCEYTKELQWEPVKETKPTFKCINITNDGIAFVDFPDFKRIELWDSMFINDSLV</sequence>
<dbReference type="Pfam" id="PF00135">
    <property type="entry name" value="COesterase"/>
    <property type="match status" value="1"/>
</dbReference>
<dbReference type="VEuPathDB" id="VectorBase:AAEL017071"/>
<evidence type="ECO:0000256" key="1">
    <source>
        <dbReference type="ARBA" id="ARBA00005964"/>
    </source>
</evidence>
<keyword evidence="5" id="KW-0325">Glycoprotein</keyword>
<dbReference type="InterPro" id="IPR029058">
    <property type="entry name" value="AB_hydrolase_fold"/>
</dbReference>
<dbReference type="InterPro" id="IPR019826">
    <property type="entry name" value="Carboxylesterase_B_AS"/>
</dbReference>
<dbReference type="Gene3D" id="3.40.50.1820">
    <property type="entry name" value="alpha/beta hydrolase"/>
    <property type="match status" value="1"/>
</dbReference>
<keyword evidence="3 6" id="KW-0378">Hydrolase</keyword>
<evidence type="ECO:0000256" key="2">
    <source>
        <dbReference type="ARBA" id="ARBA00022487"/>
    </source>
</evidence>
<dbReference type="PANTHER" id="PTHR43142">
    <property type="entry name" value="CARBOXYLIC ESTER HYDROLASE"/>
    <property type="match status" value="1"/>
</dbReference>
<keyword evidence="9" id="KW-1185">Reference proteome</keyword>
<feature type="domain" description="Carboxylesterase type B" evidence="7">
    <location>
        <begin position="6"/>
        <end position="510"/>
    </location>
</feature>
<dbReference type="InParanoid" id="A0A1S4G5Q9"/>
<organism evidence="8 9">
    <name type="scientific">Aedes aegypti</name>
    <name type="common">Yellowfever mosquito</name>
    <name type="synonym">Culex aegypti</name>
    <dbReference type="NCBI Taxonomy" id="7159"/>
    <lineage>
        <taxon>Eukaryota</taxon>
        <taxon>Metazoa</taxon>
        <taxon>Ecdysozoa</taxon>
        <taxon>Arthropoda</taxon>
        <taxon>Hexapoda</taxon>
        <taxon>Insecta</taxon>
        <taxon>Pterygota</taxon>
        <taxon>Neoptera</taxon>
        <taxon>Endopterygota</taxon>
        <taxon>Diptera</taxon>
        <taxon>Nematocera</taxon>
        <taxon>Culicoidea</taxon>
        <taxon>Culicidae</taxon>
        <taxon>Culicinae</taxon>
        <taxon>Aedini</taxon>
        <taxon>Aedes</taxon>
        <taxon>Stegomyia</taxon>
    </lineage>
</organism>
<dbReference type="OrthoDB" id="19653at2759"/>
<dbReference type="PANTHER" id="PTHR43142:SF1">
    <property type="entry name" value="CARBOXYLIC ESTER HYDROLASE"/>
    <property type="match status" value="1"/>
</dbReference>